<accession>A0A1T4YN04</accession>
<feature type="transmembrane region" description="Helical" evidence="1">
    <location>
        <begin position="267"/>
        <end position="288"/>
    </location>
</feature>
<dbReference type="OrthoDB" id="183348at2"/>
<keyword evidence="1" id="KW-0812">Transmembrane</keyword>
<gene>
    <name evidence="2" type="ORF">SAMN02745166_03718</name>
</gene>
<organism evidence="2 3">
    <name type="scientific">Prosthecobacter debontii</name>
    <dbReference type="NCBI Taxonomy" id="48467"/>
    <lineage>
        <taxon>Bacteria</taxon>
        <taxon>Pseudomonadati</taxon>
        <taxon>Verrucomicrobiota</taxon>
        <taxon>Verrucomicrobiia</taxon>
        <taxon>Verrucomicrobiales</taxon>
        <taxon>Verrucomicrobiaceae</taxon>
        <taxon>Prosthecobacter</taxon>
    </lineage>
</organism>
<dbReference type="STRING" id="48467.SAMN02745166_03718"/>
<evidence type="ECO:0000313" key="3">
    <source>
        <dbReference type="Proteomes" id="UP000190774"/>
    </source>
</evidence>
<reference evidence="3" key="1">
    <citation type="submission" date="2017-02" db="EMBL/GenBank/DDBJ databases">
        <authorList>
            <person name="Varghese N."/>
            <person name="Submissions S."/>
        </authorList>
    </citation>
    <scope>NUCLEOTIDE SEQUENCE [LARGE SCALE GENOMIC DNA]</scope>
    <source>
        <strain evidence="3">ATCC 700200</strain>
    </source>
</reference>
<proteinExistence type="predicted"/>
<keyword evidence="1" id="KW-0472">Membrane</keyword>
<keyword evidence="1" id="KW-1133">Transmembrane helix</keyword>
<evidence type="ECO:0008006" key="4">
    <source>
        <dbReference type="Google" id="ProtNLM"/>
    </source>
</evidence>
<protein>
    <recommendedName>
        <fullName evidence="4">Fimbrial assembly protein (PilN)</fullName>
    </recommendedName>
</protein>
<dbReference type="AlphaFoldDB" id="A0A1T4YN04"/>
<keyword evidence="3" id="KW-1185">Reference proteome</keyword>
<evidence type="ECO:0000256" key="1">
    <source>
        <dbReference type="SAM" id="Phobius"/>
    </source>
</evidence>
<dbReference type="RefSeq" id="WP_078814887.1">
    <property type="nucleotide sequence ID" value="NZ_FUYE01000014.1"/>
</dbReference>
<name>A0A1T4YN04_9BACT</name>
<dbReference type="Proteomes" id="UP000190774">
    <property type="component" value="Unassembled WGS sequence"/>
</dbReference>
<evidence type="ECO:0000313" key="2">
    <source>
        <dbReference type="EMBL" id="SKB02938.1"/>
    </source>
</evidence>
<sequence>MKNPDELMLIPREEGFRAWRLKGGQVIQPEPEHYSRRGVTWIALPARNLVSVPMRFQGVDTARQEGMAQLELEAAGFSAEIGETHNFDIWRLGQDERDQRAASFIQVSPLPGDVLEDGKDAQFAPSVAFQHLEPGEALIWREAQTLVLAIPHDTGAPLHCQALAARVLDADAAAEIRCILASLELGGLSPNVQSLAVVSSALKADDASGEAAVEVARQEHISEDFAQALDLPVYLRQEQMPVVPNHPSRLIPATVVQQRQERQQRRMVMMGALAFVFVLVAALSAFAVRVAIREHSLAQEAVQLDALEPDLASIRDAQSAWEDMKFAITPDLYPVESLHQLVLLLPNENIRITRFEVREDGIVIDGEASSLGHGIDFREKLTSAEAFKRWTWEFPQPTSLPDGRATFRAEGRPIGGAEENTEITQL</sequence>
<dbReference type="EMBL" id="FUYE01000014">
    <property type="protein sequence ID" value="SKB02938.1"/>
    <property type="molecule type" value="Genomic_DNA"/>
</dbReference>